<dbReference type="Proteomes" id="UP000184233">
    <property type="component" value="Unassembled WGS sequence"/>
</dbReference>
<dbReference type="EMBL" id="MKVH01000008">
    <property type="protein sequence ID" value="OJX59905.1"/>
    <property type="molecule type" value="Genomic_DNA"/>
</dbReference>
<dbReference type="Pfam" id="PF13205">
    <property type="entry name" value="Big_5"/>
    <property type="match status" value="1"/>
</dbReference>
<dbReference type="InterPro" id="IPR026444">
    <property type="entry name" value="Secre_tail"/>
</dbReference>
<accession>A0A1M3L3K5</accession>
<dbReference type="InterPro" id="IPR053143">
    <property type="entry name" value="Arylsulfate_ST"/>
</dbReference>
<dbReference type="NCBIfam" id="TIGR04183">
    <property type="entry name" value="Por_Secre_tail"/>
    <property type="match status" value="1"/>
</dbReference>
<evidence type="ECO:0000259" key="3">
    <source>
        <dbReference type="Pfam" id="PF18962"/>
    </source>
</evidence>
<dbReference type="PANTHER" id="PTHR35340">
    <property type="entry name" value="PQQ ENZYME REPEAT PROTEIN-RELATED"/>
    <property type="match status" value="1"/>
</dbReference>
<evidence type="ECO:0008006" key="6">
    <source>
        <dbReference type="Google" id="ProtNLM"/>
    </source>
</evidence>
<gene>
    <name evidence="4" type="ORF">BGO89_07850</name>
</gene>
<dbReference type="GO" id="GO:0004062">
    <property type="term" value="F:aryl sulfotransferase activity"/>
    <property type="evidence" value="ECO:0007669"/>
    <property type="project" value="InterPro"/>
</dbReference>
<evidence type="ECO:0000256" key="1">
    <source>
        <dbReference type="ARBA" id="ARBA00022729"/>
    </source>
</evidence>
<dbReference type="InterPro" id="IPR010262">
    <property type="entry name" value="Arylsulfotransferase_bact"/>
</dbReference>
<comment type="caution">
    <text evidence="4">The sequence shown here is derived from an EMBL/GenBank/DDBJ whole genome shotgun (WGS) entry which is preliminary data.</text>
</comment>
<dbReference type="Pfam" id="PF05935">
    <property type="entry name" value="Arylsulfotrans"/>
    <property type="match status" value="1"/>
</dbReference>
<proteinExistence type="predicted"/>
<dbReference type="PANTHER" id="PTHR35340:SF5">
    <property type="entry name" value="ASST-DOMAIN-CONTAINING PROTEIN"/>
    <property type="match status" value="1"/>
</dbReference>
<dbReference type="InterPro" id="IPR013783">
    <property type="entry name" value="Ig-like_fold"/>
</dbReference>
<protein>
    <recommendedName>
        <fullName evidence="6">SbsA Ig-like domain-containing protein</fullName>
    </recommendedName>
</protein>
<dbReference type="Pfam" id="PF18962">
    <property type="entry name" value="Por_Secre_tail"/>
    <property type="match status" value="1"/>
</dbReference>
<sequence>MSAQTAEYLSPAPGSTAASTETRIIVRSSARVTAAPERMSRHITLKGDGTAAVECTIVLGRDGRTINVVPLEPLKSSTRYVVAIKGNRDIGLPDTSYSFRTARPAVPERPDVSPVVQEGEEVPTDVVPLTVTVNTTPAPGYLYISPFCRTPKPVYAPYLMVLDNAGNLKHWKSIPEYAFDFRPLPDGRLGYTVFQMAASGARAFSQAFQLDSNLDIIRELKPSNGYQLAQHAFTVLPNGNRILLSQEDVVMDLSDVVPGGDPAATVTQPIVQEVDPNGVVLFQWRSLDYFPVTASYEPLNAATIRYSHNNALEIDTDGNFLLSLRHMSTIIKVNRSTGEIMWILGGKLNQFRFVGEDEANAPNYFSYQHDIRRLPNGNISMFDNGNQKNPPHTRAVEYTIDEQAKTCTLAWSYRHVPDIYAQAQGAVQTLPNGHRIIAWGNAVQNGSPAITEVDAAGTVVFEATLPTTMHPYKVEKLPYPMGRPASKVFIDEVLRGNTYTYTRGTDTIGLTITWNVLESFFYNATVAYRYPYAPEDPVFEGTAPTIFPVRVTVEQEGITSHEAEFRFKASVLGLERVADRITVFHRDTIGKGLFTPLKTRYNPASQEIVVDTAQVGEFTFGLVNTSGRPSVPALLSPPSDGKVLANAEVQLRISPKGNFLTHTIEVSTRQDMSNVIFRSTSNNDKARTTPLSAGRYYWRARSVSDTDQPGDWTAVDSFLVTDAYTKLVAPDNNVVWYQDSAYVIKWETNVSTRIRLELMSGETVVALIRDSVASVNKGLLWKVPVSVPAGKDYRVRITLLDETFGTMDVSLGTVEIRQITSSVQEKDRGAGIMIIPNPSTNSFFIGGIENITEVSFFTNDGSHVRTDEVMGTGAQFNVSDLASGMYQLVIRTGSNAYTKPLVISR</sequence>
<dbReference type="InterPro" id="IPR032812">
    <property type="entry name" value="SbsA_Ig"/>
</dbReference>
<evidence type="ECO:0000259" key="2">
    <source>
        <dbReference type="Pfam" id="PF13205"/>
    </source>
</evidence>
<organism evidence="4 5">
    <name type="scientific">Candidatus Kapaibacterium thiocyanatum</name>
    <dbReference type="NCBI Taxonomy" id="1895771"/>
    <lineage>
        <taxon>Bacteria</taxon>
        <taxon>Pseudomonadati</taxon>
        <taxon>Candidatus Kapaibacteriota</taxon>
        <taxon>Candidatus Kapaibacteriia</taxon>
        <taxon>Candidatus Kapaibacteriales</taxon>
        <taxon>Candidatus Kapaibacteriaceae</taxon>
        <taxon>Candidatus Kapaibacterium</taxon>
    </lineage>
</organism>
<dbReference type="STRING" id="1895771.BGO89_07850"/>
<keyword evidence="1" id="KW-0732">Signal</keyword>
<dbReference type="Gene3D" id="2.60.40.10">
    <property type="entry name" value="Immunoglobulins"/>
    <property type="match status" value="1"/>
</dbReference>
<feature type="domain" description="Secretion system C-terminal sorting" evidence="3">
    <location>
        <begin position="834"/>
        <end position="903"/>
    </location>
</feature>
<feature type="domain" description="SbsA Ig-like" evidence="2">
    <location>
        <begin position="5"/>
        <end position="101"/>
    </location>
</feature>
<dbReference type="AlphaFoldDB" id="A0A1M3L3K5"/>
<evidence type="ECO:0000313" key="5">
    <source>
        <dbReference type="Proteomes" id="UP000184233"/>
    </source>
</evidence>
<evidence type="ECO:0000313" key="4">
    <source>
        <dbReference type="EMBL" id="OJX59905.1"/>
    </source>
</evidence>
<reference evidence="4 5" key="1">
    <citation type="submission" date="2016-09" db="EMBL/GenBank/DDBJ databases">
        <title>Genome-resolved meta-omics ties microbial dynamics to process performance in biotechnology for thiocyanate degradation.</title>
        <authorList>
            <person name="Kantor R.S."/>
            <person name="Huddy R.J."/>
            <person name="Iyer R."/>
            <person name="Thomas B.C."/>
            <person name="Brown C.T."/>
            <person name="Anantharaman K."/>
            <person name="Tringe S."/>
            <person name="Hettich R.L."/>
            <person name="Harrison S.T."/>
            <person name="Banfield J.F."/>
        </authorList>
    </citation>
    <scope>NUCLEOTIDE SEQUENCE [LARGE SCALE GENOMIC DNA]</scope>
    <source>
        <strain evidence="4">59-99</strain>
    </source>
</reference>
<name>A0A1M3L3K5_9BACT</name>